<name>A0A8J2PJJ0_9HEXA</name>
<dbReference type="Proteomes" id="UP000708208">
    <property type="component" value="Unassembled WGS sequence"/>
</dbReference>
<evidence type="ECO:0000313" key="2">
    <source>
        <dbReference type="EMBL" id="CAG7816314.1"/>
    </source>
</evidence>
<keyword evidence="1" id="KW-0812">Transmembrane</keyword>
<protein>
    <submittedName>
        <fullName evidence="2">Uncharacterized protein</fullName>
    </submittedName>
</protein>
<evidence type="ECO:0000256" key="1">
    <source>
        <dbReference type="SAM" id="Phobius"/>
    </source>
</evidence>
<evidence type="ECO:0000313" key="3">
    <source>
        <dbReference type="Proteomes" id="UP000708208"/>
    </source>
</evidence>
<reference evidence="2" key="1">
    <citation type="submission" date="2021-06" db="EMBL/GenBank/DDBJ databases">
        <authorList>
            <person name="Hodson N. C."/>
            <person name="Mongue J. A."/>
            <person name="Jaron S. K."/>
        </authorList>
    </citation>
    <scope>NUCLEOTIDE SEQUENCE</scope>
</reference>
<proteinExistence type="predicted"/>
<feature type="non-terminal residue" evidence="2">
    <location>
        <position position="1"/>
    </location>
</feature>
<sequence>TKTWKEDLVVEHVQRIGLQSDQQARELLLWLSSWECKLSPLEMFDLNHTTVPAVITIVITYFVLIFQLRTSENMSHNQKGCI</sequence>
<gene>
    <name evidence="2" type="ORF">AFUS01_LOCUS26939</name>
</gene>
<keyword evidence="1" id="KW-0472">Membrane</keyword>
<dbReference type="AlphaFoldDB" id="A0A8J2PJJ0"/>
<accession>A0A8J2PJJ0</accession>
<keyword evidence="3" id="KW-1185">Reference proteome</keyword>
<comment type="caution">
    <text evidence="2">The sequence shown here is derived from an EMBL/GenBank/DDBJ whole genome shotgun (WGS) entry which is preliminary data.</text>
</comment>
<dbReference type="EMBL" id="CAJVCH010366772">
    <property type="protein sequence ID" value="CAG7816314.1"/>
    <property type="molecule type" value="Genomic_DNA"/>
</dbReference>
<feature type="transmembrane region" description="Helical" evidence="1">
    <location>
        <begin position="49"/>
        <end position="68"/>
    </location>
</feature>
<keyword evidence="1" id="KW-1133">Transmembrane helix</keyword>
<organism evidence="2 3">
    <name type="scientific">Allacma fusca</name>
    <dbReference type="NCBI Taxonomy" id="39272"/>
    <lineage>
        <taxon>Eukaryota</taxon>
        <taxon>Metazoa</taxon>
        <taxon>Ecdysozoa</taxon>
        <taxon>Arthropoda</taxon>
        <taxon>Hexapoda</taxon>
        <taxon>Collembola</taxon>
        <taxon>Symphypleona</taxon>
        <taxon>Sminthuridae</taxon>
        <taxon>Allacma</taxon>
    </lineage>
</organism>